<dbReference type="PATRIC" id="fig|401562.4.peg.4539"/>
<dbReference type="EMBL" id="LDQA01000079">
    <property type="protein sequence ID" value="KTR02287.1"/>
    <property type="molecule type" value="Genomic_DNA"/>
</dbReference>
<comment type="caution">
    <text evidence="2">The sequence shown here is derived from an EMBL/GenBank/DDBJ whole genome shotgun (WGS) entry which is preliminary data.</text>
</comment>
<dbReference type="AlphaFoldDB" id="A0A175REQ5"/>
<dbReference type="RefSeq" id="WP_058602437.1">
    <property type="nucleotide sequence ID" value="NZ_LDQA01000079.1"/>
</dbReference>
<protein>
    <submittedName>
        <fullName evidence="2">Cobyrinic acid a,c-diamide synthase</fullName>
    </submittedName>
</protein>
<organism evidence="2 3">
    <name type="scientific">Aureimonas ureilytica</name>
    <dbReference type="NCBI Taxonomy" id="401562"/>
    <lineage>
        <taxon>Bacteria</taxon>
        <taxon>Pseudomonadati</taxon>
        <taxon>Pseudomonadota</taxon>
        <taxon>Alphaproteobacteria</taxon>
        <taxon>Hyphomicrobiales</taxon>
        <taxon>Aurantimonadaceae</taxon>
        <taxon>Aureimonas</taxon>
    </lineage>
</organism>
<dbReference type="Proteomes" id="UP000078529">
    <property type="component" value="Unassembled WGS sequence"/>
</dbReference>
<dbReference type="InterPro" id="IPR025669">
    <property type="entry name" value="AAA_dom"/>
</dbReference>
<evidence type="ECO:0000313" key="2">
    <source>
        <dbReference type="EMBL" id="KTR02287.1"/>
    </source>
</evidence>
<dbReference type="SUPFAM" id="SSF52540">
    <property type="entry name" value="P-loop containing nucleoside triphosphate hydrolases"/>
    <property type="match status" value="1"/>
</dbReference>
<dbReference type="PANTHER" id="PTHR13696">
    <property type="entry name" value="P-LOOP CONTAINING NUCLEOSIDE TRIPHOSPHATE HYDROLASE"/>
    <property type="match status" value="1"/>
</dbReference>
<proteinExistence type="predicted"/>
<gene>
    <name evidence="2" type="ORF">NS365_22010</name>
</gene>
<dbReference type="PANTHER" id="PTHR13696:SF99">
    <property type="entry name" value="COBYRINIC ACID AC-DIAMIDE SYNTHASE"/>
    <property type="match status" value="1"/>
</dbReference>
<keyword evidence="3" id="KW-1185">Reference proteome</keyword>
<feature type="domain" description="AAA" evidence="1">
    <location>
        <begin position="166"/>
        <end position="222"/>
    </location>
</feature>
<reference evidence="2 3" key="1">
    <citation type="journal article" date="2016" name="Front. Microbiol.">
        <title>Genomic Resource of Rice Seed Associated Bacteria.</title>
        <authorList>
            <person name="Midha S."/>
            <person name="Bansal K."/>
            <person name="Sharma S."/>
            <person name="Kumar N."/>
            <person name="Patil P.P."/>
            <person name="Chaudhry V."/>
            <person name="Patil P.B."/>
        </authorList>
    </citation>
    <scope>NUCLEOTIDE SEQUENCE [LARGE SCALE GENOMIC DNA]</scope>
    <source>
        <strain evidence="2 3">NS365</strain>
    </source>
</reference>
<feature type="domain" description="AAA" evidence="1">
    <location>
        <begin position="4"/>
        <end position="48"/>
    </location>
</feature>
<dbReference type="InterPro" id="IPR027417">
    <property type="entry name" value="P-loop_NTPase"/>
</dbReference>
<dbReference type="Pfam" id="PF13614">
    <property type="entry name" value="AAA_31"/>
    <property type="match status" value="2"/>
</dbReference>
<sequence>MQPRIVTIFNNKGGVGKTTLTYHLAHALGELGKKVLLIDLDPQCNLTIFSLPMEEIHDIWRPEDNFIEDFPAARSQANPAYFDHLIGSPRSIHFDLKPTEDGTAELDELPPAVRLRNNVHLIPGRLTLHLFEAKIGERWSGIYQGDPLAIRTATRVRSIAYEYARRDGYEIIIFDTSPSLGALNRNLLSLADGFIIPCAPDLFSVYGIRNIGNALSAWRRQFESIFHFLSDSKRENFPKKFVKLLGYTIYNARRYGGEGNYLDLARAHENYARQIPSTIREFILSDTILDNDGRALDHSIGENSVIHSHNTFPSMSQKYHCPMWLVPDNPHLEPGDKASIGGNRQKYVDTKRAYHAFARDFLHRVGMLDV</sequence>
<dbReference type="InterPro" id="IPR050678">
    <property type="entry name" value="DNA_Partitioning_ATPase"/>
</dbReference>
<accession>A0A175REQ5</accession>
<dbReference type="CDD" id="cd02042">
    <property type="entry name" value="ParAB_family"/>
    <property type="match status" value="1"/>
</dbReference>
<dbReference type="Gene3D" id="3.40.50.300">
    <property type="entry name" value="P-loop containing nucleotide triphosphate hydrolases"/>
    <property type="match status" value="1"/>
</dbReference>
<name>A0A175REQ5_9HYPH</name>
<evidence type="ECO:0000259" key="1">
    <source>
        <dbReference type="Pfam" id="PF13614"/>
    </source>
</evidence>
<evidence type="ECO:0000313" key="3">
    <source>
        <dbReference type="Proteomes" id="UP000078529"/>
    </source>
</evidence>